<dbReference type="NCBIfam" id="TIGR00402">
    <property type="entry name" value="napF"/>
    <property type="match status" value="1"/>
</dbReference>
<dbReference type="Proteomes" id="UP000781710">
    <property type="component" value="Unassembled WGS sequence"/>
</dbReference>
<dbReference type="PROSITE" id="PS00198">
    <property type="entry name" value="4FE4S_FER_1"/>
    <property type="match status" value="1"/>
</dbReference>
<keyword evidence="2" id="KW-0479">Metal-binding</keyword>
<proteinExistence type="predicted"/>
<dbReference type="RefSeq" id="WP_162339260.1">
    <property type="nucleotide sequence ID" value="NZ_JBHSRQ010000012.1"/>
</dbReference>
<comment type="caution">
    <text evidence="7">The sequence shown here is derived from an EMBL/GenBank/DDBJ whole genome shotgun (WGS) entry which is preliminary data.</text>
</comment>
<dbReference type="InterPro" id="IPR004496">
    <property type="entry name" value="NapF"/>
</dbReference>
<gene>
    <name evidence="7" type="primary">napF</name>
    <name evidence="7" type="ORF">CSC78_18085</name>
</gene>
<name>A0ABQ6ZCM0_9GAMM</name>
<accession>A0ABQ6ZCM0</accession>
<dbReference type="CDD" id="cd10564">
    <property type="entry name" value="NapF_like"/>
    <property type="match status" value="1"/>
</dbReference>
<keyword evidence="1" id="KW-0004">4Fe-4S</keyword>
<feature type="domain" description="4Fe-4S ferredoxin-type" evidence="6">
    <location>
        <begin position="31"/>
        <end position="61"/>
    </location>
</feature>
<dbReference type="EMBL" id="PDWW01000038">
    <property type="protein sequence ID" value="KAF1721419.1"/>
    <property type="molecule type" value="Genomic_DNA"/>
</dbReference>
<evidence type="ECO:0000313" key="8">
    <source>
        <dbReference type="Proteomes" id="UP000781710"/>
    </source>
</evidence>
<dbReference type="InterPro" id="IPR017896">
    <property type="entry name" value="4Fe4S_Fe-S-bd"/>
</dbReference>
<dbReference type="InterPro" id="IPR017900">
    <property type="entry name" value="4Fe4S_Fe_S_CS"/>
</dbReference>
<dbReference type="PANTHER" id="PTHR43687:SF1">
    <property type="entry name" value="FERREDOXIN III"/>
    <property type="match status" value="1"/>
</dbReference>
<evidence type="ECO:0000256" key="1">
    <source>
        <dbReference type="ARBA" id="ARBA00022485"/>
    </source>
</evidence>
<keyword evidence="8" id="KW-1185">Reference proteome</keyword>
<evidence type="ECO:0000256" key="4">
    <source>
        <dbReference type="ARBA" id="ARBA00023004"/>
    </source>
</evidence>
<keyword evidence="4" id="KW-0408">Iron</keyword>
<dbReference type="SUPFAM" id="SSF54862">
    <property type="entry name" value="4Fe-4S ferredoxins"/>
    <property type="match status" value="1"/>
</dbReference>
<organism evidence="7 8">
    <name type="scientific">Pseudoxanthomonas japonensis</name>
    <dbReference type="NCBI Taxonomy" id="69284"/>
    <lineage>
        <taxon>Bacteria</taxon>
        <taxon>Pseudomonadati</taxon>
        <taxon>Pseudomonadota</taxon>
        <taxon>Gammaproteobacteria</taxon>
        <taxon>Lysobacterales</taxon>
        <taxon>Lysobacteraceae</taxon>
        <taxon>Pseudoxanthomonas</taxon>
    </lineage>
</organism>
<dbReference type="InterPro" id="IPR050572">
    <property type="entry name" value="Fe-S_Ferredoxin"/>
</dbReference>
<keyword evidence="3" id="KW-0677">Repeat</keyword>
<feature type="domain" description="4Fe-4S ferredoxin-type" evidence="6">
    <location>
        <begin position="134"/>
        <end position="163"/>
    </location>
</feature>
<evidence type="ECO:0000256" key="5">
    <source>
        <dbReference type="ARBA" id="ARBA00023014"/>
    </source>
</evidence>
<reference evidence="7 8" key="1">
    <citation type="submission" date="2017-10" db="EMBL/GenBank/DDBJ databases">
        <title>Whole genome sequencing of members of genus Pseudoxanthomonas.</title>
        <authorList>
            <person name="Kumar S."/>
            <person name="Bansal K."/>
            <person name="Kaur A."/>
            <person name="Patil P."/>
            <person name="Sharma S."/>
            <person name="Patil P.B."/>
        </authorList>
    </citation>
    <scope>NUCLEOTIDE SEQUENCE [LARGE SCALE GENOMIC DNA]</scope>
    <source>
        <strain evidence="7 8">DSM 17109</strain>
    </source>
</reference>
<protein>
    <submittedName>
        <fullName evidence="7">Ferredoxin-type protein NapF</fullName>
    </submittedName>
</protein>
<feature type="domain" description="4Fe-4S ferredoxin-type" evidence="6">
    <location>
        <begin position="62"/>
        <end position="93"/>
    </location>
</feature>
<evidence type="ECO:0000313" key="7">
    <source>
        <dbReference type="EMBL" id="KAF1721419.1"/>
    </source>
</evidence>
<evidence type="ECO:0000256" key="2">
    <source>
        <dbReference type="ARBA" id="ARBA00022723"/>
    </source>
</evidence>
<dbReference type="PANTHER" id="PTHR43687">
    <property type="entry name" value="ADENYLYLSULFATE REDUCTASE, BETA SUBUNIT"/>
    <property type="match status" value="1"/>
</dbReference>
<dbReference type="Pfam" id="PF13187">
    <property type="entry name" value="Fer4_9"/>
    <property type="match status" value="1"/>
</dbReference>
<dbReference type="Gene3D" id="3.30.70.20">
    <property type="match status" value="2"/>
</dbReference>
<evidence type="ECO:0000256" key="3">
    <source>
        <dbReference type="ARBA" id="ARBA00022737"/>
    </source>
</evidence>
<dbReference type="PROSITE" id="PS51379">
    <property type="entry name" value="4FE4S_FER_2"/>
    <property type="match status" value="3"/>
</dbReference>
<sequence>MDSARSRSRRALLFGHAAPVPHVVVLRPPWARPDAEFSAACTRCDACVRACPPQVLVRDADGLPRFDARAGECTFCGDCAAACGSDAFLPTLDPPWTLSAHVADTCLSAHGVVCASCREVCPASAIRVPPAARGTAVIDADACTGCGACVGTCPVDALSLHHAPAMEAIA</sequence>
<evidence type="ECO:0000259" key="6">
    <source>
        <dbReference type="PROSITE" id="PS51379"/>
    </source>
</evidence>
<dbReference type="Pfam" id="PF12838">
    <property type="entry name" value="Fer4_7"/>
    <property type="match status" value="1"/>
</dbReference>
<keyword evidence="5" id="KW-0411">Iron-sulfur</keyword>